<organism evidence="2 3">
    <name type="scientific">Streptomyces solicathayae</name>
    <dbReference type="NCBI Taxonomy" id="3081768"/>
    <lineage>
        <taxon>Bacteria</taxon>
        <taxon>Bacillati</taxon>
        <taxon>Actinomycetota</taxon>
        <taxon>Actinomycetes</taxon>
        <taxon>Kitasatosporales</taxon>
        <taxon>Streptomycetaceae</taxon>
        <taxon>Streptomyces</taxon>
    </lineage>
</organism>
<dbReference type="SUPFAM" id="SSF50998">
    <property type="entry name" value="Quinoprotein alcohol dehydrogenase-like"/>
    <property type="match status" value="1"/>
</dbReference>
<dbReference type="InterPro" id="IPR011047">
    <property type="entry name" value="Quinoprotein_ADH-like_sf"/>
</dbReference>
<dbReference type="Proteomes" id="UP001301731">
    <property type="component" value="Chromosome"/>
</dbReference>
<evidence type="ECO:0008006" key="4">
    <source>
        <dbReference type="Google" id="ProtNLM"/>
    </source>
</evidence>
<keyword evidence="3" id="KW-1185">Reference proteome</keyword>
<keyword evidence="1" id="KW-0732">Signal</keyword>
<evidence type="ECO:0000313" key="2">
    <source>
        <dbReference type="EMBL" id="WOX24695.1"/>
    </source>
</evidence>
<reference evidence="2 3" key="1">
    <citation type="submission" date="2023-10" db="EMBL/GenBank/DDBJ databases">
        <title>The genome sequence of Streptomyces sp. HUAS YS2.</title>
        <authorList>
            <person name="Mo P."/>
        </authorList>
    </citation>
    <scope>NUCLEOTIDE SEQUENCE [LARGE SCALE GENOMIC DNA]</scope>
    <source>
        <strain evidence="2 3">HUAS YS2</strain>
    </source>
</reference>
<proteinExistence type="predicted"/>
<feature type="signal peptide" evidence="1">
    <location>
        <begin position="1"/>
        <end position="24"/>
    </location>
</feature>
<sequence>MSMLGGLGILLMLLVLSMCDAGSAAEDAKKKKPAKIPGPATKLTVPYGYDTAKGWEAADASPEYAVAQSSGLIGYLERAGDFQYRLRAVEAKTGKTKWAGEPWRPLTAAGSFPRVLSVTKGESQYFVAWSYGSTRAEGLNAAGKFISLDIYDTADGGRQRVEVPWAVAPVVTGTGPGILISDGKAKSSVVDPETGEIDSIPPDKLGYPGNCANCRTLTEVLAITDKGLLVSGAREFWVLGGWFSRNLAPRGAEVTSGLPTSVTSKHVLARWHHAAKTPKAATHEIWAVHDLATGKIVVQAECRRPTIAPSEYPQAKTSPDGRFLVAGSLAFDLEDKKGYCFEDPDGTNRLTLVSVTDEGTVFGAAGVRSAGDALAGAGAPLMVDMWTGEPELMDSNVRLPQAETLGVGLFRWTDAKNRRHLIAYHLKD</sequence>
<protein>
    <recommendedName>
        <fullName evidence="4">Lipoprotein</fullName>
    </recommendedName>
</protein>
<dbReference type="RefSeq" id="WP_318107141.1">
    <property type="nucleotide sequence ID" value="NZ_CP137573.1"/>
</dbReference>
<evidence type="ECO:0000256" key="1">
    <source>
        <dbReference type="SAM" id="SignalP"/>
    </source>
</evidence>
<dbReference type="EMBL" id="CP137573">
    <property type="protein sequence ID" value="WOX24695.1"/>
    <property type="molecule type" value="Genomic_DNA"/>
</dbReference>
<gene>
    <name evidence="2" type="ORF">R2D22_26260</name>
</gene>
<evidence type="ECO:0000313" key="3">
    <source>
        <dbReference type="Proteomes" id="UP001301731"/>
    </source>
</evidence>
<name>A0ABZ0LZF5_9ACTN</name>
<accession>A0ABZ0LZF5</accession>
<feature type="chain" id="PRO_5045741532" description="Lipoprotein" evidence="1">
    <location>
        <begin position="25"/>
        <end position="428"/>
    </location>
</feature>